<reference evidence="2" key="2">
    <citation type="submission" date="2020-03" db="EMBL/GenBank/DDBJ databases">
        <title>Walnut 2.0.</title>
        <authorList>
            <person name="Marrano A."/>
            <person name="Britton M."/>
            <person name="Zimin A.V."/>
            <person name="Zaini P.A."/>
            <person name="Workman R."/>
            <person name="Puiu D."/>
            <person name="Bianco L."/>
            <person name="Allen B.J."/>
            <person name="Troggio M."/>
            <person name="Leslie C.A."/>
            <person name="Timp W."/>
            <person name="Dendekar A."/>
            <person name="Salzberg S.L."/>
            <person name="Neale D.B."/>
        </authorList>
    </citation>
    <scope>NUCLEOTIDE SEQUENCE</scope>
    <source>
        <tissue evidence="2">Leaves</tissue>
    </source>
</reference>
<gene>
    <name evidence="2" type="ORF">F2P56_030954</name>
</gene>
<dbReference type="InterPro" id="IPR053134">
    <property type="entry name" value="RNA-dir_DNA_polymerase"/>
</dbReference>
<dbReference type="PANTHER" id="PTHR24559">
    <property type="entry name" value="TRANSPOSON TY3-I GAG-POL POLYPROTEIN"/>
    <property type="match status" value="1"/>
</dbReference>
<evidence type="ECO:0000259" key="1">
    <source>
        <dbReference type="Pfam" id="PF00078"/>
    </source>
</evidence>
<name>A0A833WXY3_JUGRE</name>
<proteinExistence type="predicted"/>
<dbReference type="Pfam" id="PF00078">
    <property type="entry name" value="RVT_1"/>
    <property type="match status" value="1"/>
</dbReference>
<dbReference type="EMBL" id="LIHL02000013">
    <property type="protein sequence ID" value="KAF5450622.1"/>
    <property type="molecule type" value="Genomic_DNA"/>
</dbReference>
<dbReference type="Gene3D" id="3.30.70.270">
    <property type="match status" value="1"/>
</dbReference>
<dbReference type="AlphaFoldDB" id="A0A833WXY3"/>
<dbReference type="Gramene" id="Jr13_25320_p1">
    <property type="protein sequence ID" value="cds.Jr13_25320_p1"/>
    <property type="gene ID" value="Jr13_25320"/>
</dbReference>
<dbReference type="Proteomes" id="UP000619265">
    <property type="component" value="Unassembled WGS sequence"/>
</dbReference>
<comment type="caution">
    <text evidence="2">The sequence shown here is derived from an EMBL/GenBank/DDBJ whole genome shotgun (WGS) entry which is preliminary data.</text>
</comment>
<dbReference type="InterPro" id="IPR043502">
    <property type="entry name" value="DNA/RNA_pol_sf"/>
</dbReference>
<organism evidence="2 3">
    <name type="scientific">Juglans regia</name>
    <name type="common">English walnut</name>
    <dbReference type="NCBI Taxonomy" id="51240"/>
    <lineage>
        <taxon>Eukaryota</taxon>
        <taxon>Viridiplantae</taxon>
        <taxon>Streptophyta</taxon>
        <taxon>Embryophyta</taxon>
        <taxon>Tracheophyta</taxon>
        <taxon>Spermatophyta</taxon>
        <taxon>Magnoliopsida</taxon>
        <taxon>eudicotyledons</taxon>
        <taxon>Gunneridae</taxon>
        <taxon>Pentapetalae</taxon>
        <taxon>rosids</taxon>
        <taxon>fabids</taxon>
        <taxon>Fagales</taxon>
        <taxon>Juglandaceae</taxon>
        <taxon>Juglans</taxon>
    </lineage>
</organism>
<evidence type="ECO:0000313" key="2">
    <source>
        <dbReference type="EMBL" id="KAF5450622.1"/>
    </source>
</evidence>
<feature type="domain" description="Reverse transcriptase" evidence="1">
    <location>
        <begin position="2"/>
        <end position="151"/>
    </location>
</feature>
<dbReference type="SUPFAM" id="SSF56672">
    <property type="entry name" value="DNA/RNA polymerases"/>
    <property type="match status" value="1"/>
</dbReference>
<evidence type="ECO:0000313" key="3">
    <source>
        <dbReference type="Proteomes" id="UP000619265"/>
    </source>
</evidence>
<dbReference type="InterPro" id="IPR043128">
    <property type="entry name" value="Rev_trsase/Diguanyl_cyclase"/>
</dbReference>
<dbReference type="CDD" id="cd01647">
    <property type="entry name" value="RT_LTR"/>
    <property type="match status" value="1"/>
</dbReference>
<accession>A0A833WXY3</accession>
<dbReference type="InterPro" id="IPR000477">
    <property type="entry name" value="RT_dom"/>
</dbReference>
<protein>
    <recommendedName>
        <fullName evidence="1">Reverse transcriptase domain-containing protein</fullName>
    </recommendedName>
</protein>
<dbReference type="Gene3D" id="3.10.10.10">
    <property type="entry name" value="HIV Type 1 Reverse Transcriptase, subunit A, domain 1"/>
    <property type="match status" value="1"/>
</dbReference>
<reference evidence="2" key="1">
    <citation type="submission" date="2015-10" db="EMBL/GenBank/DDBJ databases">
        <authorList>
            <person name="Martinez-Garcia P.J."/>
            <person name="Crepeau M.W."/>
            <person name="Puiu D."/>
            <person name="Gonzalez-Ibeas D."/>
            <person name="Whalen J."/>
            <person name="Stevens K."/>
            <person name="Paul R."/>
            <person name="Butterfield T."/>
            <person name="Britton M."/>
            <person name="Reagan R."/>
            <person name="Chakraborty S."/>
            <person name="Walawage S.L."/>
            <person name="Vasquez-Gross H.A."/>
            <person name="Cardeno C."/>
            <person name="Famula R."/>
            <person name="Pratt K."/>
            <person name="Kuruganti S."/>
            <person name="Aradhya M.K."/>
            <person name="Leslie C.A."/>
            <person name="Dandekar A.M."/>
            <person name="Salzberg S.L."/>
            <person name="Wegrzyn J.L."/>
            <person name="Langley C.H."/>
            <person name="Neale D.B."/>
        </authorList>
    </citation>
    <scope>NUCLEOTIDE SEQUENCE</scope>
    <source>
        <tissue evidence="2">Leaves</tissue>
    </source>
</reference>
<sequence length="175" mass="20157">MCVDFTDLNKVCLKDSFPLPHIDLIVDSMAGHRKLSFMDTYSGYNQIRMNQEDKEKTSFITGRGLYCYMAMPFGLKNVGATYQRLVNHMFKNQTGRNIKVYVDDLLVKSVTLEQHLNDLREAFAILRQYQMMLNPLNCIFDIKSGKFLGLMVSKRVIEANPKMVETILNMVDPEA</sequence>
<dbReference type="PANTHER" id="PTHR24559:SF444">
    <property type="entry name" value="REVERSE TRANSCRIPTASE DOMAIN-CONTAINING PROTEIN"/>
    <property type="match status" value="1"/>
</dbReference>